<dbReference type="SMART" id="SM00116">
    <property type="entry name" value="CBS"/>
    <property type="match status" value="2"/>
</dbReference>
<evidence type="ECO:0000256" key="9">
    <source>
        <dbReference type="PROSITE-ProRule" id="PRU00703"/>
    </source>
</evidence>
<dbReference type="Pfam" id="PF01595">
    <property type="entry name" value="CNNM"/>
    <property type="match status" value="1"/>
</dbReference>
<accession>A0A3D9LBC2</accession>
<evidence type="ECO:0000256" key="10">
    <source>
        <dbReference type="SAM" id="MobiDB-lite"/>
    </source>
</evidence>
<comment type="subcellular location">
    <subcellularLocation>
        <location evidence="1">Cell membrane</location>
        <topology evidence="1">Multi-pass membrane protein</topology>
    </subcellularLocation>
</comment>
<dbReference type="AlphaFoldDB" id="A0A3D9LBC2"/>
<keyword evidence="5" id="KW-0677">Repeat</keyword>
<dbReference type="GO" id="GO:0050660">
    <property type="term" value="F:flavin adenine dinucleotide binding"/>
    <property type="evidence" value="ECO:0007669"/>
    <property type="project" value="InterPro"/>
</dbReference>
<dbReference type="SMART" id="SM01091">
    <property type="entry name" value="CorC_HlyC"/>
    <property type="match status" value="1"/>
</dbReference>
<dbReference type="EMBL" id="QREH01000001">
    <property type="protein sequence ID" value="REE03160.1"/>
    <property type="molecule type" value="Genomic_DNA"/>
</dbReference>
<dbReference type="InterPro" id="IPR002550">
    <property type="entry name" value="CNNM"/>
</dbReference>
<dbReference type="Pfam" id="PF00571">
    <property type="entry name" value="CBS"/>
    <property type="match status" value="2"/>
</dbReference>
<evidence type="ECO:0000256" key="8">
    <source>
        <dbReference type="ARBA" id="ARBA00023136"/>
    </source>
</evidence>
<feature type="domain" description="CBS" evidence="12">
    <location>
        <begin position="273"/>
        <end position="330"/>
    </location>
</feature>
<dbReference type="Proteomes" id="UP000256727">
    <property type="component" value="Unassembled WGS sequence"/>
</dbReference>
<dbReference type="InterPro" id="IPR046342">
    <property type="entry name" value="CBS_dom_sf"/>
</dbReference>
<evidence type="ECO:0000256" key="2">
    <source>
        <dbReference type="ARBA" id="ARBA00006337"/>
    </source>
</evidence>
<feature type="transmembrane region" description="Helical" evidence="11">
    <location>
        <begin position="88"/>
        <end position="109"/>
    </location>
</feature>
<feature type="compositionally biased region" description="Polar residues" evidence="10">
    <location>
        <begin position="444"/>
        <end position="457"/>
    </location>
</feature>
<dbReference type="Pfam" id="PF03471">
    <property type="entry name" value="CorC_HlyC"/>
    <property type="match status" value="1"/>
</dbReference>
<dbReference type="Gene3D" id="3.10.580.10">
    <property type="entry name" value="CBS-domain"/>
    <property type="match status" value="1"/>
</dbReference>
<dbReference type="RefSeq" id="WP_115931322.1">
    <property type="nucleotide sequence ID" value="NZ_QREH01000001.1"/>
</dbReference>
<keyword evidence="4 11" id="KW-0812">Transmembrane</keyword>
<evidence type="ECO:0000256" key="11">
    <source>
        <dbReference type="SAM" id="Phobius"/>
    </source>
</evidence>
<dbReference type="FunFam" id="3.10.580.10:FF:000002">
    <property type="entry name" value="Magnesium/cobalt efflux protein CorC"/>
    <property type="match status" value="1"/>
</dbReference>
<keyword evidence="7 9" id="KW-0129">CBS domain</keyword>
<comment type="similarity">
    <text evidence="2">Belongs to the UPF0053 family.</text>
</comment>
<proteinExistence type="inferred from homology"/>
<comment type="caution">
    <text evidence="13">The sequence shown here is derived from an EMBL/GenBank/DDBJ whole genome shotgun (WGS) entry which is preliminary data.</text>
</comment>
<keyword evidence="3" id="KW-1003">Cell membrane</keyword>
<evidence type="ECO:0000256" key="7">
    <source>
        <dbReference type="ARBA" id="ARBA00023122"/>
    </source>
</evidence>
<dbReference type="PANTHER" id="PTHR22777:SF32">
    <property type="entry name" value="UPF0053 INNER MEMBRANE PROTEIN YFJD"/>
    <property type="match status" value="1"/>
</dbReference>
<feature type="region of interest" description="Disordered" evidence="10">
    <location>
        <begin position="418"/>
        <end position="457"/>
    </location>
</feature>
<evidence type="ECO:0000259" key="12">
    <source>
        <dbReference type="PROSITE" id="PS51371"/>
    </source>
</evidence>
<dbReference type="InterPro" id="IPR044751">
    <property type="entry name" value="Ion_transp-like_CBS"/>
</dbReference>
<evidence type="ECO:0000313" key="13">
    <source>
        <dbReference type="EMBL" id="REE03160.1"/>
    </source>
</evidence>
<feature type="domain" description="CBS" evidence="12">
    <location>
        <begin position="202"/>
        <end position="262"/>
    </location>
</feature>
<evidence type="ECO:0000256" key="1">
    <source>
        <dbReference type="ARBA" id="ARBA00004651"/>
    </source>
</evidence>
<keyword evidence="6 11" id="KW-1133">Transmembrane helix</keyword>
<evidence type="ECO:0000256" key="6">
    <source>
        <dbReference type="ARBA" id="ARBA00022989"/>
    </source>
</evidence>
<evidence type="ECO:0000256" key="3">
    <source>
        <dbReference type="ARBA" id="ARBA00022475"/>
    </source>
</evidence>
<dbReference type="InterPro" id="IPR036318">
    <property type="entry name" value="FAD-bd_PCMH-like_sf"/>
</dbReference>
<name>A0A3D9LBC2_9MICC</name>
<dbReference type="SUPFAM" id="SSF56176">
    <property type="entry name" value="FAD-binding/transporter-associated domain-like"/>
    <property type="match status" value="1"/>
</dbReference>
<evidence type="ECO:0000256" key="4">
    <source>
        <dbReference type="ARBA" id="ARBA00022692"/>
    </source>
</evidence>
<dbReference type="InterPro" id="IPR016169">
    <property type="entry name" value="FAD-bd_PCMH_sub2"/>
</dbReference>
<keyword evidence="14" id="KW-1185">Reference proteome</keyword>
<dbReference type="PANTHER" id="PTHR22777">
    <property type="entry name" value="HEMOLYSIN-RELATED"/>
    <property type="match status" value="1"/>
</dbReference>
<dbReference type="SUPFAM" id="SSF54631">
    <property type="entry name" value="CBS-domain pair"/>
    <property type="match status" value="1"/>
</dbReference>
<protein>
    <submittedName>
        <fullName evidence="13">CBS domain containing-hemolysin-like protein</fullName>
    </submittedName>
</protein>
<dbReference type="GO" id="GO:0005886">
    <property type="term" value="C:plasma membrane"/>
    <property type="evidence" value="ECO:0007669"/>
    <property type="project" value="UniProtKB-SubCell"/>
</dbReference>
<dbReference type="InterPro" id="IPR000644">
    <property type="entry name" value="CBS_dom"/>
</dbReference>
<reference evidence="13 14" key="1">
    <citation type="submission" date="2018-07" db="EMBL/GenBank/DDBJ databases">
        <title>Sequencing the genomes of 1000 actinobacteria strains.</title>
        <authorList>
            <person name="Klenk H.-P."/>
        </authorList>
    </citation>
    <scope>NUCLEOTIDE SEQUENCE [LARGE SCALE GENOMIC DNA]</scope>
    <source>
        <strain evidence="13 14">DSM 14442</strain>
    </source>
</reference>
<dbReference type="OrthoDB" id="110231at2"/>
<dbReference type="InterPro" id="IPR005170">
    <property type="entry name" value="Transptr-assoc_dom"/>
</dbReference>
<dbReference type="Gene3D" id="3.30.465.10">
    <property type="match status" value="1"/>
</dbReference>
<dbReference type="PROSITE" id="PS51371">
    <property type="entry name" value="CBS"/>
    <property type="match status" value="2"/>
</dbReference>
<keyword evidence="8 11" id="KW-0472">Membrane</keyword>
<dbReference type="CDD" id="cd04590">
    <property type="entry name" value="CBS_pair_CorC_HlyC_assoc"/>
    <property type="match status" value="1"/>
</dbReference>
<evidence type="ECO:0000313" key="14">
    <source>
        <dbReference type="Proteomes" id="UP000256727"/>
    </source>
</evidence>
<gene>
    <name evidence="13" type="ORF">C8E99_0964</name>
</gene>
<organism evidence="13 14">
    <name type="scientific">Citricoccus muralis</name>
    <dbReference type="NCBI Taxonomy" id="169134"/>
    <lineage>
        <taxon>Bacteria</taxon>
        <taxon>Bacillati</taxon>
        <taxon>Actinomycetota</taxon>
        <taxon>Actinomycetes</taxon>
        <taxon>Micrococcales</taxon>
        <taxon>Micrococcaceae</taxon>
        <taxon>Citricoccus</taxon>
    </lineage>
</organism>
<sequence>MLTSLILAVLLAALLFLSWILGVAEASLGYLSRKEAEGIAMRRPRSPILTVMARLPEHLHALRFWRLFAETTAAVAGTLFIHSLTGTIWITALLSLLLMGLVALLLTVLSPRQVGTKHDVAAAQRTAGLVRFLTALLGSLPARVAAPGPRSEDEEEEAAEIEERHFREFVARANDADVLEDAEAELIRSVFDMGDTLVRAVMVPRTDVVTVETGTTLEDAMNLFLRSGCSRIPLIGDNADEVFGMVYLKDVARALHRGLGDGAADPASPVDAVARDVRFVPESKPVSVLLQELQRESTHIAVVVDEYGGTAGLVTLEDLIEEIVGEISDEYDRQDRPEVEPLDDGSFSVDARMGIDDFAELFGMDLDDEEDVDTVGGLLAKTLGRVPIQGSHVAVQGIELTAESLQGRRNRVARLVVRESPRDGGHARRRPGTDLLPAHLTDRNAASASTPASRETP</sequence>
<evidence type="ECO:0000256" key="5">
    <source>
        <dbReference type="ARBA" id="ARBA00022737"/>
    </source>
</evidence>